<reference evidence="5 6" key="1">
    <citation type="submission" date="2018-08" db="EMBL/GenBank/DDBJ databases">
        <title>Draft genome sequence of Psychrilyobacter sp. strain SD5 isolated from Black Sea water.</title>
        <authorList>
            <person name="Yadav S."/>
            <person name="Villanueva L."/>
            <person name="Damste J.S.S."/>
        </authorList>
    </citation>
    <scope>NUCLEOTIDE SEQUENCE [LARGE SCALE GENOMIC DNA]</scope>
    <source>
        <strain evidence="5 6">SD5</strain>
    </source>
</reference>
<feature type="domain" description="p-hydroxybenzoic acid efflux pump subunit AaeA-like beta-barrel" evidence="4">
    <location>
        <begin position="260"/>
        <end position="346"/>
    </location>
</feature>
<evidence type="ECO:0000256" key="1">
    <source>
        <dbReference type="ARBA" id="ARBA00004196"/>
    </source>
</evidence>
<dbReference type="PANTHER" id="PTHR30386">
    <property type="entry name" value="MEMBRANE FUSION SUBUNIT OF EMRAB-TOLC MULTIDRUG EFFLUX PUMP"/>
    <property type="match status" value="1"/>
</dbReference>
<keyword evidence="2" id="KW-1133">Transmembrane helix</keyword>
<evidence type="ECO:0000313" key="5">
    <source>
        <dbReference type="EMBL" id="REI42619.1"/>
    </source>
</evidence>
<proteinExistence type="predicted"/>
<feature type="transmembrane region" description="Helical" evidence="2">
    <location>
        <begin position="30"/>
        <end position="52"/>
    </location>
</feature>
<name>A0ABX9KJL6_9FUSO</name>
<dbReference type="InterPro" id="IPR058633">
    <property type="entry name" value="EmrA/FarA_HH"/>
</dbReference>
<gene>
    <name evidence="5" type="ORF">DYH56_02310</name>
</gene>
<protein>
    <submittedName>
        <fullName evidence="5">HlyD family efflux transporter periplasmic adaptor subunit</fullName>
    </submittedName>
</protein>
<evidence type="ECO:0000256" key="2">
    <source>
        <dbReference type="SAM" id="Phobius"/>
    </source>
</evidence>
<dbReference type="Pfam" id="PF25963">
    <property type="entry name" value="Beta-barrel_AAEA"/>
    <property type="match status" value="1"/>
</dbReference>
<dbReference type="Gene3D" id="1.10.287.470">
    <property type="entry name" value="Helix hairpin bin"/>
    <property type="match status" value="1"/>
</dbReference>
<organism evidence="5 6">
    <name type="scientific">Psychrilyobacter piezotolerans</name>
    <dbReference type="NCBI Taxonomy" id="2293438"/>
    <lineage>
        <taxon>Bacteria</taxon>
        <taxon>Fusobacteriati</taxon>
        <taxon>Fusobacteriota</taxon>
        <taxon>Fusobacteriia</taxon>
        <taxon>Fusobacteriales</taxon>
        <taxon>Fusobacteriaceae</taxon>
        <taxon>Psychrilyobacter</taxon>
    </lineage>
</organism>
<dbReference type="RefSeq" id="WP_114641243.1">
    <property type="nucleotide sequence ID" value="NZ_JAACIO010000003.1"/>
</dbReference>
<feature type="domain" description="Multidrug export protein EmrA/FarA alpha-helical hairpin" evidence="3">
    <location>
        <begin position="101"/>
        <end position="222"/>
    </location>
</feature>
<evidence type="ECO:0000259" key="4">
    <source>
        <dbReference type="Pfam" id="PF25963"/>
    </source>
</evidence>
<comment type="caution">
    <text evidence="5">The sequence shown here is derived from an EMBL/GenBank/DDBJ whole genome shotgun (WGS) entry which is preliminary data.</text>
</comment>
<dbReference type="InterPro" id="IPR058634">
    <property type="entry name" value="AaeA-lik-b-barrel"/>
</dbReference>
<dbReference type="Gene3D" id="2.40.30.170">
    <property type="match status" value="1"/>
</dbReference>
<keyword evidence="2" id="KW-0472">Membrane</keyword>
<accession>A0ABX9KJL6</accession>
<evidence type="ECO:0000259" key="3">
    <source>
        <dbReference type="Pfam" id="PF25885"/>
    </source>
</evidence>
<dbReference type="PANTHER" id="PTHR30386:SF19">
    <property type="entry name" value="MULTIDRUG EXPORT PROTEIN EMRA-RELATED"/>
    <property type="match status" value="1"/>
</dbReference>
<dbReference type="InterPro" id="IPR050739">
    <property type="entry name" value="MFP"/>
</dbReference>
<keyword evidence="6" id="KW-1185">Reference proteome</keyword>
<comment type="subcellular location">
    <subcellularLocation>
        <location evidence="1">Cell envelope</location>
    </subcellularLocation>
</comment>
<dbReference type="Proteomes" id="UP000263486">
    <property type="component" value="Unassembled WGS sequence"/>
</dbReference>
<dbReference type="Pfam" id="PF25885">
    <property type="entry name" value="HH_EMRA"/>
    <property type="match status" value="1"/>
</dbReference>
<sequence length="390" mass="43005">MSEIIKTNDNLEDKKDIKQEDNKGKAKKKIAAFIGGMAVVGILYSLYFFLFLNGYETTENAYVTGNQTAVTAQIAGRITQINFVDTAQVKKGDLLIEFEDTDYQLALEGAEIALAQAVRDYSSLETNVSECEYALGETMNNLANVKRNYDRNFKLFNAGIISSQQMDGSTTQLKNAKLAVSQRKEALSNAKLQASSKDAYSHPAVRNAILKYKQASLNLSRTKVYAPVDGIVAKKSISLGQKIGIGYPLFSVVDLNNEWVEVNLKENQMKHVKIGNTVELTSSLNEKVYKGYIVGVSAGTGNAFSLLPPQNASGNWIKIVQRLPVRVAFDKKSLEDNGVLPLGTTMEAEVDTKIVEDSHPNIEIKSSNPYTLDIQKIKKTIDHIVKANSY</sequence>
<evidence type="ECO:0000313" key="6">
    <source>
        <dbReference type="Proteomes" id="UP000263486"/>
    </source>
</evidence>
<dbReference type="SUPFAM" id="SSF111369">
    <property type="entry name" value="HlyD-like secretion proteins"/>
    <property type="match status" value="2"/>
</dbReference>
<dbReference type="EMBL" id="QUAJ01000003">
    <property type="protein sequence ID" value="REI42619.1"/>
    <property type="molecule type" value="Genomic_DNA"/>
</dbReference>
<keyword evidence="2" id="KW-0812">Transmembrane</keyword>
<dbReference type="Gene3D" id="2.40.50.100">
    <property type="match status" value="1"/>
</dbReference>